<accession>A0A9D4CIX1</accession>
<evidence type="ECO:0000313" key="3">
    <source>
        <dbReference type="Proteomes" id="UP000828390"/>
    </source>
</evidence>
<dbReference type="AlphaFoldDB" id="A0A9D4CIX1"/>
<keyword evidence="3" id="KW-1185">Reference proteome</keyword>
<gene>
    <name evidence="2" type="ORF">DPMN_051181</name>
</gene>
<feature type="region of interest" description="Disordered" evidence="1">
    <location>
        <begin position="1"/>
        <end position="110"/>
    </location>
</feature>
<sequence length="110" mass="12439">MDTVVPDPSPPRIKIRDDPWPFGILFYRRRSSNDHRSDDITASTRTDPVATRTQRGAYTGSLGRTKDLPGKDTDKQGPSRDQWTIPNRHDNETDKAGSDTDQTRSSPEEQ</sequence>
<evidence type="ECO:0000313" key="2">
    <source>
        <dbReference type="EMBL" id="KAH3725347.1"/>
    </source>
</evidence>
<reference evidence="2" key="1">
    <citation type="journal article" date="2019" name="bioRxiv">
        <title>The Genome of the Zebra Mussel, Dreissena polymorpha: A Resource for Invasive Species Research.</title>
        <authorList>
            <person name="McCartney M.A."/>
            <person name="Auch B."/>
            <person name="Kono T."/>
            <person name="Mallez S."/>
            <person name="Zhang Y."/>
            <person name="Obille A."/>
            <person name="Becker A."/>
            <person name="Abrahante J.E."/>
            <person name="Garbe J."/>
            <person name="Badalamenti J.P."/>
            <person name="Herman A."/>
            <person name="Mangelson H."/>
            <person name="Liachko I."/>
            <person name="Sullivan S."/>
            <person name="Sone E.D."/>
            <person name="Koren S."/>
            <person name="Silverstein K.A.T."/>
            <person name="Beckman K.B."/>
            <person name="Gohl D.M."/>
        </authorList>
    </citation>
    <scope>NUCLEOTIDE SEQUENCE</scope>
    <source>
        <strain evidence="2">Duluth1</strain>
        <tissue evidence="2">Whole animal</tissue>
    </source>
</reference>
<reference evidence="2" key="2">
    <citation type="submission" date="2020-11" db="EMBL/GenBank/DDBJ databases">
        <authorList>
            <person name="McCartney M.A."/>
            <person name="Auch B."/>
            <person name="Kono T."/>
            <person name="Mallez S."/>
            <person name="Becker A."/>
            <person name="Gohl D.M."/>
            <person name="Silverstein K.A.T."/>
            <person name="Koren S."/>
            <person name="Bechman K.B."/>
            <person name="Herman A."/>
            <person name="Abrahante J.E."/>
            <person name="Garbe J."/>
        </authorList>
    </citation>
    <scope>NUCLEOTIDE SEQUENCE</scope>
    <source>
        <strain evidence="2">Duluth1</strain>
        <tissue evidence="2">Whole animal</tissue>
    </source>
</reference>
<dbReference type="Proteomes" id="UP000828390">
    <property type="component" value="Unassembled WGS sequence"/>
</dbReference>
<feature type="compositionally biased region" description="Polar residues" evidence="1">
    <location>
        <begin position="40"/>
        <end position="56"/>
    </location>
</feature>
<evidence type="ECO:0000256" key="1">
    <source>
        <dbReference type="SAM" id="MobiDB-lite"/>
    </source>
</evidence>
<proteinExistence type="predicted"/>
<dbReference type="EMBL" id="JAIWYP010000012">
    <property type="protein sequence ID" value="KAH3725347.1"/>
    <property type="molecule type" value="Genomic_DNA"/>
</dbReference>
<feature type="compositionally biased region" description="Basic and acidic residues" evidence="1">
    <location>
        <begin position="87"/>
        <end position="102"/>
    </location>
</feature>
<feature type="compositionally biased region" description="Basic and acidic residues" evidence="1">
    <location>
        <begin position="64"/>
        <end position="78"/>
    </location>
</feature>
<name>A0A9D4CIX1_DREPO</name>
<comment type="caution">
    <text evidence="2">The sequence shown here is derived from an EMBL/GenBank/DDBJ whole genome shotgun (WGS) entry which is preliminary data.</text>
</comment>
<protein>
    <submittedName>
        <fullName evidence="2">Uncharacterized protein</fullName>
    </submittedName>
</protein>
<organism evidence="2 3">
    <name type="scientific">Dreissena polymorpha</name>
    <name type="common">Zebra mussel</name>
    <name type="synonym">Mytilus polymorpha</name>
    <dbReference type="NCBI Taxonomy" id="45954"/>
    <lineage>
        <taxon>Eukaryota</taxon>
        <taxon>Metazoa</taxon>
        <taxon>Spiralia</taxon>
        <taxon>Lophotrochozoa</taxon>
        <taxon>Mollusca</taxon>
        <taxon>Bivalvia</taxon>
        <taxon>Autobranchia</taxon>
        <taxon>Heteroconchia</taxon>
        <taxon>Euheterodonta</taxon>
        <taxon>Imparidentia</taxon>
        <taxon>Neoheterodontei</taxon>
        <taxon>Myida</taxon>
        <taxon>Dreissenoidea</taxon>
        <taxon>Dreissenidae</taxon>
        <taxon>Dreissena</taxon>
    </lineage>
</organism>